<comment type="caution">
    <text evidence="1">The sequence shown here is derived from an EMBL/GenBank/DDBJ whole genome shotgun (WGS) entry which is preliminary data.</text>
</comment>
<dbReference type="Proteomes" id="UP001465755">
    <property type="component" value="Unassembled WGS sequence"/>
</dbReference>
<reference evidence="1 2" key="1">
    <citation type="journal article" date="2024" name="Nat. Commun.">
        <title>Phylogenomics reveals the evolutionary origins of lichenization in chlorophyte algae.</title>
        <authorList>
            <person name="Puginier C."/>
            <person name="Libourel C."/>
            <person name="Otte J."/>
            <person name="Skaloud P."/>
            <person name="Haon M."/>
            <person name="Grisel S."/>
            <person name="Petersen M."/>
            <person name="Berrin J.G."/>
            <person name="Delaux P.M."/>
            <person name="Dal Grande F."/>
            <person name="Keller J."/>
        </authorList>
    </citation>
    <scope>NUCLEOTIDE SEQUENCE [LARGE SCALE GENOMIC DNA]</scope>
    <source>
        <strain evidence="1 2">SAG 2036</strain>
    </source>
</reference>
<sequence length="141" mass="15839">MGKAAYSNMNQEDKFDIDTSGLQLTDEDGEETQALLDIEVPRQLLGLLFAASPVVAGQERRLTLSDALRAARNFMKDKLYATELSLCQRCLPASPNAPYHYQTDTETASDVEPSAVEGWPLSELFRYYYLDASTRFSQVKF</sequence>
<accession>A0AAW1NK24</accession>
<name>A0AAW1NK24_9CHLO</name>
<protein>
    <submittedName>
        <fullName evidence="1">Uncharacterized protein</fullName>
    </submittedName>
</protein>
<evidence type="ECO:0000313" key="2">
    <source>
        <dbReference type="Proteomes" id="UP001465755"/>
    </source>
</evidence>
<dbReference type="AlphaFoldDB" id="A0AAW1NK24"/>
<gene>
    <name evidence="1" type="ORF">WJX73_005463</name>
</gene>
<evidence type="ECO:0000313" key="1">
    <source>
        <dbReference type="EMBL" id="KAK9787016.1"/>
    </source>
</evidence>
<organism evidence="1 2">
    <name type="scientific">Symbiochloris irregularis</name>
    <dbReference type="NCBI Taxonomy" id="706552"/>
    <lineage>
        <taxon>Eukaryota</taxon>
        <taxon>Viridiplantae</taxon>
        <taxon>Chlorophyta</taxon>
        <taxon>core chlorophytes</taxon>
        <taxon>Trebouxiophyceae</taxon>
        <taxon>Trebouxiales</taxon>
        <taxon>Trebouxiaceae</taxon>
        <taxon>Symbiochloris</taxon>
    </lineage>
</organism>
<proteinExistence type="predicted"/>
<dbReference type="EMBL" id="JALJOQ010000257">
    <property type="protein sequence ID" value="KAK9787016.1"/>
    <property type="molecule type" value="Genomic_DNA"/>
</dbReference>
<keyword evidence="2" id="KW-1185">Reference proteome</keyword>